<dbReference type="SMART" id="SM00563">
    <property type="entry name" value="PlsC"/>
    <property type="match status" value="1"/>
</dbReference>
<organism evidence="4 5">
    <name type="scientific">Alkalibacillus silvisoli</name>
    <dbReference type="NCBI Taxonomy" id="392823"/>
    <lineage>
        <taxon>Bacteria</taxon>
        <taxon>Bacillati</taxon>
        <taxon>Bacillota</taxon>
        <taxon>Bacilli</taxon>
        <taxon>Bacillales</taxon>
        <taxon>Bacillaceae</taxon>
        <taxon>Alkalibacillus</taxon>
    </lineage>
</organism>
<comment type="caution">
    <text evidence="4">The sequence shown here is derived from an EMBL/GenBank/DDBJ whole genome shotgun (WGS) entry which is preliminary data.</text>
</comment>
<dbReference type="PANTHER" id="PTHR10434">
    <property type="entry name" value="1-ACYL-SN-GLYCEROL-3-PHOSPHATE ACYLTRANSFERASE"/>
    <property type="match status" value="1"/>
</dbReference>
<dbReference type="RefSeq" id="WP_343782612.1">
    <property type="nucleotide sequence ID" value="NZ_BAAACZ010000009.1"/>
</dbReference>
<evidence type="ECO:0000256" key="2">
    <source>
        <dbReference type="ARBA" id="ARBA00023315"/>
    </source>
</evidence>
<dbReference type="GO" id="GO:0016746">
    <property type="term" value="F:acyltransferase activity"/>
    <property type="evidence" value="ECO:0007669"/>
    <property type="project" value="UniProtKB-KW"/>
</dbReference>
<dbReference type="SUPFAM" id="SSF69593">
    <property type="entry name" value="Glycerol-3-phosphate (1)-acyltransferase"/>
    <property type="match status" value="1"/>
</dbReference>
<gene>
    <name evidence="4" type="ORF">GCM10008935_13440</name>
</gene>
<keyword evidence="1" id="KW-0808">Transferase</keyword>
<evidence type="ECO:0000313" key="4">
    <source>
        <dbReference type="EMBL" id="GAA0459462.1"/>
    </source>
</evidence>
<evidence type="ECO:0000256" key="1">
    <source>
        <dbReference type="ARBA" id="ARBA00022679"/>
    </source>
</evidence>
<name>A0ABP3JNM0_9BACI</name>
<evidence type="ECO:0000259" key="3">
    <source>
        <dbReference type="SMART" id="SM00563"/>
    </source>
</evidence>
<dbReference type="Pfam" id="PF01553">
    <property type="entry name" value="Acyltransferase"/>
    <property type="match status" value="1"/>
</dbReference>
<dbReference type="CDD" id="cd07989">
    <property type="entry name" value="LPLAT_AGPAT-like"/>
    <property type="match status" value="1"/>
</dbReference>
<evidence type="ECO:0000313" key="5">
    <source>
        <dbReference type="Proteomes" id="UP001500740"/>
    </source>
</evidence>
<dbReference type="EMBL" id="BAAACZ010000009">
    <property type="protein sequence ID" value="GAA0459462.1"/>
    <property type="molecule type" value="Genomic_DNA"/>
</dbReference>
<proteinExistence type="predicted"/>
<keyword evidence="2 4" id="KW-0012">Acyltransferase</keyword>
<keyword evidence="5" id="KW-1185">Reference proteome</keyword>
<dbReference type="Proteomes" id="UP001500740">
    <property type="component" value="Unassembled WGS sequence"/>
</dbReference>
<protein>
    <submittedName>
        <fullName evidence="4">Lysophospholipid acyltransferase family protein</fullName>
    </submittedName>
</protein>
<dbReference type="PANTHER" id="PTHR10434:SF11">
    <property type="entry name" value="1-ACYL-SN-GLYCEROL-3-PHOSPHATE ACYLTRANSFERASE"/>
    <property type="match status" value="1"/>
</dbReference>
<dbReference type="InterPro" id="IPR002123">
    <property type="entry name" value="Plipid/glycerol_acylTrfase"/>
</dbReference>
<reference evidence="5" key="1">
    <citation type="journal article" date="2019" name="Int. J. Syst. Evol. Microbiol.">
        <title>The Global Catalogue of Microorganisms (GCM) 10K type strain sequencing project: providing services to taxonomists for standard genome sequencing and annotation.</title>
        <authorList>
            <consortium name="The Broad Institute Genomics Platform"/>
            <consortium name="The Broad Institute Genome Sequencing Center for Infectious Disease"/>
            <person name="Wu L."/>
            <person name="Ma J."/>
        </authorList>
    </citation>
    <scope>NUCLEOTIDE SEQUENCE [LARGE SCALE GENOMIC DNA]</scope>
    <source>
        <strain evidence="5">JCM 14193</strain>
    </source>
</reference>
<feature type="domain" description="Phospholipid/glycerol acyltransferase" evidence="3">
    <location>
        <begin position="34"/>
        <end position="147"/>
    </location>
</feature>
<accession>A0ABP3JNM0</accession>
<sequence length="213" mass="23900">MLYESFKVLAKLVISSQFKVIIKGKENLSLDQPVVIASNHVSGYDPIVLSCVIDGEIHFLAKKELFKNRLLRWLLTNINAIPVDRHGGNVIRPVRKGLRVLNEGGLLGVFPEGTRCKSDQVVQPKKGVAFFSFKTATPVLPIYITYDQRRYRPIVKVNIGEAIDPIHYQDLDYSGFASLVMESVMELKSNPSNANDRTEVVFGENQQKGINDL</sequence>